<dbReference type="PANTHER" id="PTHR47894:SF1">
    <property type="entry name" value="HTH-TYPE TRANSCRIPTIONAL REGULATOR VQSM"/>
    <property type="match status" value="1"/>
</dbReference>
<dbReference type="Gene3D" id="1.10.10.60">
    <property type="entry name" value="Homeodomain-like"/>
    <property type="match status" value="1"/>
</dbReference>
<keyword evidence="3" id="KW-0804">Transcription</keyword>
<dbReference type="SMART" id="SM00342">
    <property type="entry name" value="HTH_ARAC"/>
    <property type="match status" value="1"/>
</dbReference>
<dbReference type="Proteomes" id="UP001303211">
    <property type="component" value="Chromosome"/>
</dbReference>
<protein>
    <submittedName>
        <fullName evidence="5">AraC family transcriptional regulator</fullName>
    </submittedName>
</protein>
<gene>
    <name evidence="5" type="ORF">P4826_05080</name>
</gene>
<dbReference type="PRINTS" id="PR00032">
    <property type="entry name" value="HTHARAC"/>
</dbReference>
<dbReference type="InterPro" id="IPR018060">
    <property type="entry name" value="HTH_AraC"/>
</dbReference>
<keyword evidence="6" id="KW-1185">Reference proteome</keyword>
<dbReference type="InterPro" id="IPR032687">
    <property type="entry name" value="AraC-type_N"/>
</dbReference>
<dbReference type="InterPro" id="IPR009057">
    <property type="entry name" value="Homeodomain-like_sf"/>
</dbReference>
<dbReference type="PROSITE" id="PS01124">
    <property type="entry name" value="HTH_ARAC_FAMILY_2"/>
    <property type="match status" value="1"/>
</dbReference>
<keyword evidence="1" id="KW-0805">Transcription regulation</keyword>
<dbReference type="EMBL" id="CP136921">
    <property type="protein sequence ID" value="WOO33455.1"/>
    <property type="molecule type" value="Genomic_DNA"/>
</dbReference>
<keyword evidence="2" id="KW-0238">DNA-binding</keyword>
<dbReference type="RefSeq" id="WP_317702822.1">
    <property type="nucleotide sequence ID" value="NZ_CP136921.1"/>
</dbReference>
<dbReference type="InterPro" id="IPR020449">
    <property type="entry name" value="Tscrpt_reg_AraC-type_HTH"/>
</dbReference>
<name>A0ABZ0J7K7_9BURK</name>
<dbReference type="PANTHER" id="PTHR47894">
    <property type="entry name" value="HTH-TYPE TRANSCRIPTIONAL REGULATOR GADX"/>
    <property type="match status" value="1"/>
</dbReference>
<evidence type="ECO:0000256" key="1">
    <source>
        <dbReference type="ARBA" id="ARBA00023015"/>
    </source>
</evidence>
<evidence type="ECO:0000256" key="3">
    <source>
        <dbReference type="ARBA" id="ARBA00023163"/>
    </source>
</evidence>
<reference evidence="5 6" key="1">
    <citation type="submission" date="2023-03" db="EMBL/GenBank/DDBJ databases">
        <title>Diaphorobacter basophil sp. nov., isolated from a sewage-treatment plant.</title>
        <authorList>
            <person name="Yang K."/>
        </authorList>
    </citation>
    <scope>NUCLEOTIDE SEQUENCE [LARGE SCALE GENOMIC DNA]</scope>
    <source>
        <strain evidence="5 6">Y-1</strain>
    </source>
</reference>
<organism evidence="5 6">
    <name type="scientific">Diaphorobacter limosus</name>
    <dbReference type="NCBI Taxonomy" id="3036128"/>
    <lineage>
        <taxon>Bacteria</taxon>
        <taxon>Pseudomonadati</taxon>
        <taxon>Pseudomonadota</taxon>
        <taxon>Betaproteobacteria</taxon>
        <taxon>Burkholderiales</taxon>
        <taxon>Comamonadaceae</taxon>
        <taxon>Diaphorobacter</taxon>
    </lineage>
</organism>
<sequence length="340" mass="37914">MSAKPWINEKIYAPYKLAALVETLTELGVPSQMSLQGTGLALCDVENPETKTSVGQYFTACRNAVRTSKTPAAPFLVGRRMHLSAYGMYGYALMCSLTLRDFFNEGVKYHKLATPTVVIEWREQDGAAIWSFPRLVAPELSVDLFQFLIEQQLVQHAIHLNDVAGPECRPLRALLSYPAPAHEHLYAEYLGCPAYFGSETCELHYDAAILDQPTQLAHKLTSALMQATCERLIGQAKTTVGISGQVYQILMASPEQLPRMEDVAAMVHMNERTMRRKLESEGTSFGQIIDDVRASLAAEYLKTTKMTTEDIAALVGFSDAANFRRAFKRWTGKTPSEYRT</sequence>
<dbReference type="Pfam" id="PF12833">
    <property type="entry name" value="HTH_18"/>
    <property type="match status" value="1"/>
</dbReference>
<evidence type="ECO:0000313" key="5">
    <source>
        <dbReference type="EMBL" id="WOO33455.1"/>
    </source>
</evidence>
<accession>A0ABZ0J7K7</accession>
<proteinExistence type="predicted"/>
<dbReference type="Pfam" id="PF12625">
    <property type="entry name" value="Arabinose_bd"/>
    <property type="match status" value="1"/>
</dbReference>
<evidence type="ECO:0000256" key="2">
    <source>
        <dbReference type="ARBA" id="ARBA00023125"/>
    </source>
</evidence>
<feature type="domain" description="HTH araC/xylS-type" evidence="4">
    <location>
        <begin position="244"/>
        <end position="340"/>
    </location>
</feature>
<dbReference type="SUPFAM" id="SSF46689">
    <property type="entry name" value="Homeodomain-like"/>
    <property type="match status" value="1"/>
</dbReference>
<evidence type="ECO:0000259" key="4">
    <source>
        <dbReference type="PROSITE" id="PS01124"/>
    </source>
</evidence>
<evidence type="ECO:0000313" key="6">
    <source>
        <dbReference type="Proteomes" id="UP001303211"/>
    </source>
</evidence>